<evidence type="ECO:0000259" key="1">
    <source>
        <dbReference type="PROSITE" id="PS50404"/>
    </source>
</evidence>
<dbReference type="STRING" id="180197.SAMN02982919_02612"/>
<dbReference type="Pfam" id="PF13409">
    <property type="entry name" value="GST_N_2"/>
    <property type="match status" value="1"/>
</dbReference>
<accession>A0A1H9QAW4</accession>
<dbReference type="SFLD" id="SFLDG00358">
    <property type="entry name" value="Main_(cytGST)"/>
    <property type="match status" value="1"/>
</dbReference>
<evidence type="ECO:0000313" key="4">
    <source>
        <dbReference type="Proteomes" id="UP000199766"/>
    </source>
</evidence>
<dbReference type="Pfam" id="PF00043">
    <property type="entry name" value="GST_C"/>
    <property type="match status" value="1"/>
</dbReference>
<dbReference type="InterPro" id="IPR004046">
    <property type="entry name" value="GST_C"/>
</dbReference>
<dbReference type="PANTHER" id="PTHR44051">
    <property type="entry name" value="GLUTATHIONE S-TRANSFERASE-RELATED"/>
    <property type="match status" value="1"/>
</dbReference>
<dbReference type="InterPro" id="IPR036249">
    <property type="entry name" value="Thioredoxin-like_sf"/>
</dbReference>
<dbReference type="InterPro" id="IPR004045">
    <property type="entry name" value="Glutathione_S-Trfase_N"/>
</dbReference>
<protein>
    <submittedName>
        <fullName evidence="3">Glutathione S-transferase</fullName>
    </submittedName>
</protein>
<dbReference type="OrthoDB" id="8772754at2"/>
<dbReference type="SUPFAM" id="SSF47616">
    <property type="entry name" value="GST C-terminal domain-like"/>
    <property type="match status" value="1"/>
</dbReference>
<dbReference type="SFLD" id="SFLDG01150">
    <property type="entry name" value="Main.1:_Beta-like"/>
    <property type="match status" value="1"/>
</dbReference>
<dbReference type="Proteomes" id="UP000199766">
    <property type="component" value="Unassembled WGS sequence"/>
</dbReference>
<dbReference type="PROSITE" id="PS50405">
    <property type="entry name" value="GST_CTER"/>
    <property type="match status" value="1"/>
</dbReference>
<organism evidence="3 4">
    <name type="scientific">Giesbergeria anulus</name>
    <dbReference type="NCBI Taxonomy" id="180197"/>
    <lineage>
        <taxon>Bacteria</taxon>
        <taxon>Pseudomonadati</taxon>
        <taxon>Pseudomonadota</taxon>
        <taxon>Betaproteobacteria</taxon>
        <taxon>Burkholderiales</taxon>
        <taxon>Comamonadaceae</taxon>
        <taxon>Giesbergeria</taxon>
    </lineage>
</organism>
<feature type="domain" description="GST N-terminal" evidence="1">
    <location>
        <begin position="1"/>
        <end position="81"/>
    </location>
</feature>
<gene>
    <name evidence="3" type="ORF">SAMN02982919_02612</name>
</gene>
<dbReference type="PANTHER" id="PTHR44051:SF8">
    <property type="entry name" value="GLUTATHIONE S-TRANSFERASE GSTA"/>
    <property type="match status" value="1"/>
</dbReference>
<dbReference type="InterPro" id="IPR010987">
    <property type="entry name" value="Glutathione-S-Trfase_C-like"/>
</dbReference>
<dbReference type="InterPro" id="IPR036282">
    <property type="entry name" value="Glutathione-S-Trfase_C_sf"/>
</dbReference>
<dbReference type="InterPro" id="IPR040079">
    <property type="entry name" value="Glutathione_S-Trfase"/>
</dbReference>
<dbReference type="SFLD" id="SFLDS00019">
    <property type="entry name" value="Glutathione_Transferase_(cytos"/>
    <property type="match status" value="1"/>
</dbReference>
<evidence type="ECO:0000259" key="2">
    <source>
        <dbReference type="PROSITE" id="PS50405"/>
    </source>
</evidence>
<feature type="domain" description="GST C-terminal" evidence="2">
    <location>
        <begin position="87"/>
        <end position="201"/>
    </location>
</feature>
<dbReference type="SUPFAM" id="SSF52833">
    <property type="entry name" value="Thioredoxin-like"/>
    <property type="match status" value="1"/>
</dbReference>
<dbReference type="NCBIfam" id="NF007831">
    <property type="entry name" value="PRK10542.1"/>
    <property type="match status" value="1"/>
</dbReference>
<dbReference type="CDD" id="cd03188">
    <property type="entry name" value="GST_C_Beta"/>
    <property type="match status" value="1"/>
</dbReference>
<keyword evidence="4" id="KW-1185">Reference proteome</keyword>
<dbReference type="Gene3D" id="1.20.1050.10">
    <property type="match status" value="1"/>
</dbReference>
<dbReference type="EMBL" id="FOGD01000010">
    <property type="protein sequence ID" value="SER57651.1"/>
    <property type="molecule type" value="Genomic_DNA"/>
</dbReference>
<sequence>MKLYYSPGVCSLSPHIALHEAGLPFEAIVASTKTHLLPDGTDFYTINPLGYVPVLELDNGERLREGPAIVQYIADQVPDKNLAPANGTLERYRLQEWLNFISTEIHKGHSPLFAPTTPEDYKPVVRERLLSRFAWINEQLADKDYLLGAFSVADAYLYTTSRWGRLVGVDTSAMAHLAAFKQRMEARPGVQAALRAEGLLN</sequence>
<dbReference type="PROSITE" id="PS50404">
    <property type="entry name" value="GST_NTER"/>
    <property type="match status" value="1"/>
</dbReference>
<dbReference type="CDD" id="cd03057">
    <property type="entry name" value="GST_N_Beta"/>
    <property type="match status" value="1"/>
</dbReference>
<proteinExistence type="predicted"/>
<reference evidence="3 4" key="1">
    <citation type="submission" date="2016-10" db="EMBL/GenBank/DDBJ databases">
        <authorList>
            <person name="de Groot N.N."/>
        </authorList>
    </citation>
    <scope>NUCLEOTIDE SEQUENCE [LARGE SCALE GENOMIC DNA]</scope>
    <source>
        <strain evidence="3 4">ATCC 35958</strain>
    </source>
</reference>
<dbReference type="RefSeq" id="WP_091458348.1">
    <property type="nucleotide sequence ID" value="NZ_FOGD01000010.1"/>
</dbReference>
<name>A0A1H9QAW4_9BURK</name>
<dbReference type="Gene3D" id="3.40.30.10">
    <property type="entry name" value="Glutaredoxin"/>
    <property type="match status" value="1"/>
</dbReference>
<dbReference type="AlphaFoldDB" id="A0A1H9QAW4"/>
<dbReference type="GO" id="GO:0016740">
    <property type="term" value="F:transferase activity"/>
    <property type="evidence" value="ECO:0007669"/>
    <property type="project" value="UniProtKB-KW"/>
</dbReference>
<keyword evidence="3" id="KW-0808">Transferase</keyword>
<evidence type="ECO:0000313" key="3">
    <source>
        <dbReference type="EMBL" id="SER57651.1"/>
    </source>
</evidence>